<name>A0AA96GEJ1_9BACT</name>
<evidence type="ECO:0000313" key="3">
    <source>
        <dbReference type="Proteomes" id="UP001302719"/>
    </source>
</evidence>
<dbReference type="Proteomes" id="UP001302719">
    <property type="component" value="Chromosome"/>
</dbReference>
<dbReference type="EMBL" id="CP116967">
    <property type="protein sequence ID" value="WNM58565.1"/>
    <property type="molecule type" value="Genomic_DNA"/>
</dbReference>
<sequence>MMGIVIGITIGLWSTSGWSLSGKPAPVKGPIELQPLVEHDFSKPVFLTASPDQTNRLFVVEQSGRIVILTPGQRNPSLFLDIAEKLSTGGERGLLGLAFHPQYSKNGRFFVNYTRAQDGATVIAEYHVSSDPARADPQETIRLVIPQPYSNHNGGMIAFGPDAFLYIGTGDGGAGGDPENRAQNRKSLLGKFLRIDIDGPPPYRIPPDNPFVGQPGQPEIFALGLRNPWRFSFDRRTGDLWAGDVGQNLWEEIDVIAKGKNYGWRLLEGTHCFNPAKNCEPAQQVITPPVTEYRHEQGRCSVTGGYVYRGKRVPSLEGLYVFGDYCTGEIWGYRNGQTTQLLDTELRIASFGEDPEGELYVIGHQGKIFQIAPHASIALP</sequence>
<dbReference type="AlphaFoldDB" id="A0AA96GEJ1"/>
<dbReference type="PANTHER" id="PTHR19328">
    <property type="entry name" value="HEDGEHOG-INTERACTING PROTEIN"/>
    <property type="match status" value="1"/>
</dbReference>
<accession>A0AA96GEJ1</accession>
<dbReference type="KEGG" id="nall:PP769_02020"/>
<feature type="domain" description="Glucose/Sorbosone dehydrogenase" evidence="1">
    <location>
        <begin position="42"/>
        <end position="364"/>
    </location>
</feature>
<dbReference type="Gene3D" id="2.120.10.30">
    <property type="entry name" value="TolB, C-terminal domain"/>
    <property type="match status" value="1"/>
</dbReference>
<protein>
    <submittedName>
        <fullName evidence="2">PQQ-dependent sugar dehydrogenase</fullName>
    </submittedName>
</protein>
<dbReference type="InterPro" id="IPR011042">
    <property type="entry name" value="6-blade_b-propeller_TolB-like"/>
</dbReference>
<gene>
    <name evidence="2" type="ORF">PP769_02020</name>
</gene>
<proteinExistence type="predicted"/>
<dbReference type="InterPro" id="IPR012938">
    <property type="entry name" value="Glc/Sorbosone_DH"/>
</dbReference>
<organism evidence="2 3">
    <name type="scientific">Candidatus Nitrospira allomarina</name>
    <dbReference type="NCBI Taxonomy" id="3020900"/>
    <lineage>
        <taxon>Bacteria</taxon>
        <taxon>Pseudomonadati</taxon>
        <taxon>Nitrospirota</taxon>
        <taxon>Nitrospiria</taxon>
        <taxon>Nitrospirales</taxon>
        <taxon>Nitrospiraceae</taxon>
        <taxon>Nitrospira</taxon>
    </lineage>
</organism>
<evidence type="ECO:0000259" key="1">
    <source>
        <dbReference type="Pfam" id="PF07995"/>
    </source>
</evidence>
<dbReference type="SUPFAM" id="SSF50952">
    <property type="entry name" value="Soluble quinoprotein glucose dehydrogenase"/>
    <property type="match status" value="1"/>
</dbReference>
<dbReference type="PANTHER" id="PTHR19328:SF75">
    <property type="entry name" value="ALDOSE SUGAR DEHYDROGENASE YLII"/>
    <property type="match status" value="1"/>
</dbReference>
<dbReference type="InterPro" id="IPR011041">
    <property type="entry name" value="Quinoprot_gluc/sorb_DH_b-prop"/>
</dbReference>
<keyword evidence="3" id="KW-1185">Reference proteome</keyword>
<dbReference type="Pfam" id="PF07995">
    <property type="entry name" value="GSDH"/>
    <property type="match status" value="1"/>
</dbReference>
<reference evidence="2 3" key="1">
    <citation type="submission" date="2023-01" db="EMBL/GenBank/DDBJ databases">
        <title>Cultivation and genomic characterization of new, ubiquitous marine nitrite-oxidizing bacteria from the Nitrospirales.</title>
        <authorList>
            <person name="Mueller A.J."/>
            <person name="Daebeler A."/>
            <person name="Herbold C.W."/>
            <person name="Kirkegaard R.H."/>
            <person name="Daims H."/>
        </authorList>
    </citation>
    <scope>NUCLEOTIDE SEQUENCE [LARGE SCALE GENOMIC DNA]</scope>
    <source>
        <strain evidence="2 3">VA</strain>
    </source>
</reference>
<dbReference type="RefSeq" id="WP_312644572.1">
    <property type="nucleotide sequence ID" value="NZ_CP116967.1"/>
</dbReference>
<evidence type="ECO:0000313" key="2">
    <source>
        <dbReference type="EMBL" id="WNM58565.1"/>
    </source>
</evidence>